<feature type="compositionally biased region" description="Basic and acidic residues" evidence="1">
    <location>
        <begin position="831"/>
        <end position="846"/>
    </location>
</feature>
<accession>A0A811UEM9</accession>
<dbReference type="AlphaFoldDB" id="A0A811UEM9"/>
<sequence length="933" mass="104835">MRVPDITLTAGNAAQFTHNISNFNSPLSEQQQLTAGSAEEESKLHSTQSDRKELNKNDNWPSAELNATAGLFDISPSAQYTNSSIYTSSAGEFVQRALSSSLAVPYEYTNPTLPGSRYDEYYQRNLQTLNYAENYGSNSNSAYKGFQEVYVNRAAIALDDYEKINRTAQFENKLVSNSAETKCNNFDNRIAPRGVRQSICTNDQNNGMKKDLSSTVGELNSNDPVQANKQVNVSSLDYPRNANVAENEYNDQSMLDLCNDGSHKSAVEQHNDELDEYLTSPTSSSVSLSTPQRSYFPRGIINPNYPGFQHLAHTLSEHFIGCTPSDSYDSDMSECEMELSGDSCEELPSEEHRVEMNMKMNIYNNNSGSNNGSYQRSTVDSQQQQQQQQQQQHLQQLHGTAYTDANSNSSTINSLTNETMQQQQQQQQQQQHQQDQHSKLGALIANELHENLRQLLTLNVPDNYTDAYIINSADNFAFRCDQKCRLVAQIYDERQQQVYGTTPDILLKNSDLRVEQVSKKENRPDLLRGVSPQPLRKRTEVSCEENNEIIEESVNKRDKVADQKGMVSNENGSYNATPLRSSDIGREDGVGFGMTPVDIIGDFEQEVEREFGLLVSGYRRLVETSDEVNEDEKLVGEAQPIEKVSDAMLSSAQDRIDSDKYVTALQQNKEDISTKTQMRANNSVQFDERVPSPSMDFMEDNNAVDWSYGHCGDTEEMNLCNAKESENDNKLDDVTDVSTVSNTESAQMRKPKYQKASYDERQLPPVAIEYKRCTQQSARNSRKSSGQSYDKSEKPTKAAGGSKIGRNHIKTGFTNRLFSSKRSNMGGGSRCGDKVADSNANRRREEAEMHQYQQLINNKELILSNSRYTKMSAWAQYLKNSVKTQGGKYSSTDLASPSALDLFDAYKIGGDFDMETLQQHLKMAKEIEKKVSA</sequence>
<feature type="region of interest" description="Disordered" evidence="1">
    <location>
        <begin position="729"/>
        <end position="846"/>
    </location>
</feature>
<protein>
    <submittedName>
        <fullName evidence="2">(Mediterranean fruit fly) hypothetical protein</fullName>
    </submittedName>
</protein>
<feature type="compositionally biased region" description="Polar residues" evidence="1">
    <location>
        <begin position="736"/>
        <end position="746"/>
    </location>
</feature>
<feature type="compositionally biased region" description="Polar residues" evidence="1">
    <location>
        <begin position="812"/>
        <end position="823"/>
    </location>
</feature>
<dbReference type="Proteomes" id="UP000606786">
    <property type="component" value="Unassembled WGS sequence"/>
</dbReference>
<comment type="caution">
    <text evidence="2">The sequence shown here is derived from an EMBL/GenBank/DDBJ whole genome shotgun (WGS) entry which is preliminary data.</text>
</comment>
<dbReference type="EMBL" id="CAJHJT010000012">
    <property type="protein sequence ID" value="CAD6997080.1"/>
    <property type="molecule type" value="Genomic_DNA"/>
</dbReference>
<dbReference type="OrthoDB" id="6260144at2759"/>
<feature type="region of interest" description="Disordered" evidence="1">
    <location>
        <begin position="34"/>
        <end position="60"/>
    </location>
</feature>
<name>A0A811UEM9_CERCA</name>
<keyword evidence="3" id="KW-1185">Reference proteome</keyword>
<proteinExistence type="predicted"/>
<evidence type="ECO:0000256" key="1">
    <source>
        <dbReference type="SAM" id="MobiDB-lite"/>
    </source>
</evidence>
<feature type="compositionally biased region" description="Low complexity" evidence="1">
    <location>
        <begin position="382"/>
        <end position="398"/>
    </location>
</feature>
<reference evidence="2" key="1">
    <citation type="submission" date="2020-11" db="EMBL/GenBank/DDBJ databases">
        <authorList>
            <person name="Whitehead M."/>
        </authorList>
    </citation>
    <scope>NUCLEOTIDE SEQUENCE</scope>
    <source>
        <strain evidence="2">EGII</strain>
    </source>
</reference>
<gene>
    <name evidence="2" type="ORF">CCAP1982_LOCUS5733</name>
</gene>
<evidence type="ECO:0000313" key="3">
    <source>
        <dbReference type="Proteomes" id="UP000606786"/>
    </source>
</evidence>
<feature type="region of interest" description="Disordered" evidence="1">
    <location>
        <begin position="362"/>
        <end position="437"/>
    </location>
</feature>
<feature type="compositionally biased region" description="Low complexity" evidence="1">
    <location>
        <begin position="364"/>
        <end position="373"/>
    </location>
</feature>
<evidence type="ECO:0000313" key="2">
    <source>
        <dbReference type="EMBL" id="CAD6997080.1"/>
    </source>
</evidence>
<feature type="compositionally biased region" description="Basic and acidic residues" evidence="1">
    <location>
        <begin position="40"/>
        <end position="56"/>
    </location>
</feature>
<feature type="compositionally biased region" description="Polar residues" evidence="1">
    <location>
        <begin position="773"/>
        <end position="789"/>
    </location>
</feature>
<organism evidence="2 3">
    <name type="scientific">Ceratitis capitata</name>
    <name type="common">Mediterranean fruit fly</name>
    <name type="synonym">Tephritis capitata</name>
    <dbReference type="NCBI Taxonomy" id="7213"/>
    <lineage>
        <taxon>Eukaryota</taxon>
        <taxon>Metazoa</taxon>
        <taxon>Ecdysozoa</taxon>
        <taxon>Arthropoda</taxon>
        <taxon>Hexapoda</taxon>
        <taxon>Insecta</taxon>
        <taxon>Pterygota</taxon>
        <taxon>Neoptera</taxon>
        <taxon>Endopterygota</taxon>
        <taxon>Diptera</taxon>
        <taxon>Brachycera</taxon>
        <taxon>Muscomorpha</taxon>
        <taxon>Tephritoidea</taxon>
        <taxon>Tephritidae</taxon>
        <taxon>Ceratitis</taxon>
        <taxon>Ceratitis</taxon>
    </lineage>
</organism>
<feature type="compositionally biased region" description="Low complexity" evidence="1">
    <location>
        <begin position="406"/>
        <end position="433"/>
    </location>
</feature>